<evidence type="ECO:0000259" key="1">
    <source>
        <dbReference type="Pfam" id="PF03869"/>
    </source>
</evidence>
<dbReference type="SUPFAM" id="SSF47598">
    <property type="entry name" value="Ribbon-helix-helix"/>
    <property type="match status" value="1"/>
</dbReference>
<sequence length="58" mass="6924">MRTDQQMKVRLPEELKQWVEMEAQRNCRSKTAEVVYALMAEKRRREQASTSKNKAPTR</sequence>
<evidence type="ECO:0000313" key="2">
    <source>
        <dbReference type="EMBL" id="MBD1602252.1"/>
    </source>
</evidence>
<accession>A0ABR7ZA06</accession>
<dbReference type="InterPro" id="IPR005569">
    <property type="entry name" value="Arc_DNA-bd_dom"/>
</dbReference>
<keyword evidence="3" id="KW-1185">Reference proteome</keyword>
<name>A0ABR7ZA06_9PSED</name>
<feature type="domain" description="Arc-like DNA binding" evidence="1">
    <location>
        <begin position="1"/>
        <end position="39"/>
    </location>
</feature>
<dbReference type="EMBL" id="JAAOCA010000060">
    <property type="protein sequence ID" value="MBD1602252.1"/>
    <property type="molecule type" value="Genomic_DNA"/>
</dbReference>
<dbReference type="InterPro" id="IPR010985">
    <property type="entry name" value="Ribbon_hlx_hlx"/>
</dbReference>
<dbReference type="GO" id="GO:0003677">
    <property type="term" value="F:DNA binding"/>
    <property type="evidence" value="ECO:0007669"/>
    <property type="project" value="UniProtKB-KW"/>
</dbReference>
<dbReference type="Proteomes" id="UP000805841">
    <property type="component" value="Unassembled WGS sequence"/>
</dbReference>
<organism evidence="2 3">
    <name type="scientific">Pseudomonas typographi</name>
    <dbReference type="NCBI Taxonomy" id="2715964"/>
    <lineage>
        <taxon>Bacteria</taxon>
        <taxon>Pseudomonadati</taxon>
        <taxon>Pseudomonadota</taxon>
        <taxon>Gammaproteobacteria</taxon>
        <taxon>Pseudomonadales</taxon>
        <taxon>Pseudomonadaceae</taxon>
        <taxon>Pseudomonas</taxon>
    </lineage>
</organism>
<proteinExistence type="predicted"/>
<dbReference type="InterPro" id="IPR013321">
    <property type="entry name" value="Arc_rbn_hlx_hlx"/>
</dbReference>
<protein>
    <submittedName>
        <fullName evidence="2">Arc family DNA-binding protein</fullName>
    </submittedName>
</protein>
<dbReference type="RefSeq" id="WP_190427001.1">
    <property type="nucleotide sequence ID" value="NZ_JAAOCA010000060.1"/>
</dbReference>
<comment type="caution">
    <text evidence="2">The sequence shown here is derived from an EMBL/GenBank/DDBJ whole genome shotgun (WGS) entry which is preliminary data.</text>
</comment>
<evidence type="ECO:0000313" key="3">
    <source>
        <dbReference type="Proteomes" id="UP000805841"/>
    </source>
</evidence>
<reference evidence="2 3" key="1">
    <citation type="journal article" date="2020" name="Insects">
        <title>Bacteria Belonging to Pseudomonas typographi sp. nov. from the Bark Beetle Ips typographus Have Genomic Potential to Aid in the Host Ecology.</title>
        <authorList>
            <person name="Peral-Aranega E."/>
            <person name="Saati-Santamaria Z."/>
            <person name="Kolarik M."/>
            <person name="Rivas R."/>
            <person name="Garcia-Fraile P."/>
        </authorList>
    </citation>
    <scope>NUCLEOTIDE SEQUENCE [LARGE SCALE GENOMIC DNA]</scope>
    <source>
        <strain evidence="2 3">CA3A</strain>
    </source>
</reference>
<dbReference type="Pfam" id="PF03869">
    <property type="entry name" value="Arc"/>
    <property type="match status" value="1"/>
</dbReference>
<dbReference type="Gene3D" id="1.10.1220.10">
    <property type="entry name" value="Met repressor-like"/>
    <property type="match status" value="1"/>
</dbReference>
<gene>
    <name evidence="2" type="ORF">HAQ05_26595</name>
</gene>
<keyword evidence="2" id="KW-0238">DNA-binding</keyword>